<name>G7YB16_CLOSI</name>
<evidence type="ECO:0000256" key="2">
    <source>
        <dbReference type="SAM" id="SignalP"/>
    </source>
</evidence>
<dbReference type="Proteomes" id="UP000008909">
    <property type="component" value="Unassembled WGS sequence"/>
</dbReference>
<dbReference type="EMBL" id="DF143017">
    <property type="protein sequence ID" value="GAA50150.1"/>
    <property type="molecule type" value="Genomic_DNA"/>
</dbReference>
<feature type="compositionally biased region" description="Polar residues" evidence="1">
    <location>
        <begin position="82"/>
        <end position="98"/>
    </location>
</feature>
<organism evidence="3 4">
    <name type="scientific">Clonorchis sinensis</name>
    <name type="common">Chinese liver fluke</name>
    <dbReference type="NCBI Taxonomy" id="79923"/>
    <lineage>
        <taxon>Eukaryota</taxon>
        <taxon>Metazoa</taxon>
        <taxon>Spiralia</taxon>
        <taxon>Lophotrochozoa</taxon>
        <taxon>Platyhelminthes</taxon>
        <taxon>Trematoda</taxon>
        <taxon>Digenea</taxon>
        <taxon>Opisthorchiida</taxon>
        <taxon>Opisthorchiata</taxon>
        <taxon>Opisthorchiidae</taxon>
        <taxon>Clonorchis</taxon>
    </lineage>
</organism>
<gene>
    <name evidence="3" type="ORF">CLF_104127</name>
</gene>
<feature type="compositionally biased region" description="Basic and acidic residues" evidence="1">
    <location>
        <begin position="47"/>
        <end position="62"/>
    </location>
</feature>
<proteinExistence type="predicted"/>
<keyword evidence="2" id="KW-0732">Signal</keyword>
<keyword evidence="4" id="KW-1185">Reference proteome</keyword>
<dbReference type="AlphaFoldDB" id="G7YB16"/>
<reference evidence="3" key="1">
    <citation type="journal article" date="2011" name="Genome Biol.">
        <title>The draft genome of the carcinogenic human liver fluke Clonorchis sinensis.</title>
        <authorList>
            <person name="Wang X."/>
            <person name="Chen W."/>
            <person name="Huang Y."/>
            <person name="Sun J."/>
            <person name="Men J."/>
            <person name="Liu H."/>
            <person name="Luo F."/>
            <person name="Guo L."/>
            <person name="Lv X."/>
            <person name="Deng C."/>
            <person name="Zhou C."/>
            <person name="Fan Y."/>
            <person name="Li X."/>
            <person name="Huang L."/>
            <person name="Hu Y."/>
            <person name="Liang C."/>
            <person name="Hu X."/>
            <person name="Xu J."/>
            <person name="Yu X."/>
        </authorList>
    </citation>
    <scope>NUCLEOTIDE SEQUENCE [LARGE SCALE GENOMIC DNA]</scope>
    <source>
        <strain evidence="3">Henan</strain>
    </source>
</reference>
<feature type="chain" id="PRO_5003506101" evidence="2">
    <location>
        <begin position="20"/>
        <end position="285"/>
    </location>
</feature>
<reference key="2">
    <citation type="submission" date="2011-10" db="EMBL/GenBank/DDBJ databases">
        <title>The genome and transcriptome sequence of Clonorchis sinensis provide insights into the carcinogenic liver fluke.</title>
        <authorList>
            <person name="Wang X."/>
            <person name="Huang Y."/>
            <person name="Chen W."/>
            <person name="Liu H."/>
            <person name="Guo L."/>
            <person name="Chen Y."/>
            <person name="Luo F."/>
            <person name="Zhou W."/>
            <person name="Sun J."/>
            <person name="Mao Q."/>
            <person name="Liang P."/>
            <person name="Zhou C."/>
            <person name="Tian Y."/>
            <person name="Men J."/>
            <person name="Lv X."/>
            <person name="Huang L."/>
            <person name="Zhou J."/>
            <person name="Hu Y."/>
            <person name="Li R."/>
            <person name="Zhang F."/>
            <person name="Lei H."/>
            <person name="Li X."/>
            <person name="Hu X."/>
            <person name="Liang C."/>
            <person name="Xu J."/>
            <person name="Wu Z."/>
            <person name="Yu X."/>
        </authorList>
    </citation>
    <scope>NUCLEOTIDE SEQUENCE</scope>
    <source>
        <strain>Henan</strain>
    </source>
</reference>
<evidence type="ECO:0000313" key="4">
    <source>
        <dbReference type="Proteomes" id="UP000008909"/>
    </source>
</evidence>
<feature type="region of interest" description="Disordered" evidence="1">
    <location>
        <begin position="38"/>
        <end position="112"/>
    </location>
</feature>
<protein>
    <submittedName>
        <fullName evidence="3">Uncharacterized protein</fullName>
    </submittedName>
</protein>
<sequence>MNLCVVTIFGGLLFSQVLGNPQLNLFEKDQTDLHSNKIIHISKKSPSNKETDPTKSEDDNFKQGDQPTPKHPGAAEKLSAKFSANSVEQNKSTTQNITEADLQNPGMQNSRGIIGRRWKPKFEVLGKPTEPEFPSNHPDVEQPAECPCTYDKLKVMRRTLRNAEYVLEDVMLHLKRTRKLEKIVSDLLNSMDRTLRGNTWPICYFEVLGKPTEPEFPSNHPDVEQPAECPCTYDKLKVMRRTLRNAEYVLEDVMLHLKRTRKLEKIVSDLLNSMDRTLRGNTWPM</sequence>
<accession>G7YB16</accession>
<evidence type="ECO:0000256" key="1">
    <source>
        <dbReference type="SAM" id="MobiDB-lite"/>
    </source>
</evidence>
<feature type="signal peptide" evidence="2">
    <location>
        <begin position="1"/>
        <end position="19"/>
    </location>
</feature>
<evidence type="ECO:0000313" key="3">
    <source>
        <dbReference type="EMBL" id="GAA50150.1"/>
    </source>
</evidence>